<dbReference type="EMBL" id="LS483429">
    <property type="protein sequence ID" value="SQH35545.1"/>
    <property type="molecule type" value="Genomic_DNA"/>
</dbReference>
<name>A0ABY1VS35_HAEAE</name>
<gene>
    <name evidence="1" type="ORF">NCTC8502_00402</name>
</gene>
<sequence length="399" mass="44461">MFDLNLNDNHRTPAFKVQITTKDKKQQDITQAISSRLISLSLTDNRGLEADTLDLELSDHDGKLALPPRNATIQVALGWKGKPLIDKGQYSVDEVQFSGGAGSADRLTIRARAADLKGSFSEQKERSFDKKTLGEIIDTIAKENQLKSHCEKKLANTFIAHIDQTNESDINLLSRLAEEHGAMCTVKNGTLLFMPLGQGKTATGKPIPLRKITRKSGDNYNFSIAESENYKAVRAYWHDTDTGKRGEIIVDKNTKIVKKQRMTKGRTLADGTVKGRRLTKRKYNTIEQKAPVESDNDKIKNLRVTYPSEARAIISAKSAFDKLKRGVATFSLNLAFGEPDLIPETPIELSGFKAEIDATNWLITKVTHNLSDGGFTSQIECELKVEEDEVEVEVKKEKK</sequence>
<keyword evidence="2" id="KW-1185">Reference proteome</keyword>
<reference evidence="1 2" key="1">
    <citation type="submission" date="2018-06" db="EMBL/GenBank/DDBJ databases">
        <authorList>
            <consortium name="Pathogen Informatics"/>
            <person name="Doyle S."/>
        </authorList>
    </citation>
    <scope>NUCLEOTIDE SEQUENCE [LARGE SCALE GENOMIC DNA]</scope>
    <source>
        <strain evidence="1 2">NCTC8502</strain>
    </source>
</reference>
<organism evidence="1 2">
    <name type="scientific">Haemophilus aegyptius</name>
    <dbReference type="NCBI Taxonomy" id="197575"/>
    <lineage>
        <taxon>Bacteria</taxon>
        <taxon>Pseudomonadati</taxon>
        <taxon>Pseudomonadota</taxon>
        <taxon>Gammaproteobacteria</taxon>
        <taxon>Pasteurellales</taxon>
        <taxon>Pasteurellaceae</taxon>
        <taxon>Haemophilus</taxon>
    </lineage>
</organism>
<dbReference type="Pfam" id="PF05954">
    <property type="entry name" value="Phage_GPD"/>
    <property type="match status" value="1"/>
</dbReference>
<evidence type="ECO:0000313" key="2">
    <source>
        <dbReference type="Proteomes" id="UP000249400"/>
    </source>
</evidence>
<dbReference type="PANTHER" id="PTHR35862:SF3">
    <property type="entry name" value="FELS-2 PROPHAGE PROTEIN"/>
    <property type="match status" value="1"/>
</dbReference>
<protein>
    <submittedName>
        <fullName evidence="1">Regulator of late gene expression</fullName>
    </submittedName>
</protein>
<dbReference type="Proteomes" id="UP000249400">
    <property type="component" value="Chromosome 1"/>
</dbReference>
<dbReference type="InterPro" id="IPR052726">
    <property type="entry name" value="Phage_Baseplate_Hub"/>
</dbReference>
<accession>A0ABY1VS35</accession>
<evidence type="ECO:0000313" key="1">
    <source>
        <dbReference type="EMBL" id="SQH35545.1"/>
    </source>
</evidence>
<proteinExistence type="predicted"/>
<dbReference type="SUPFAM" id="SSF69279">
    <property type="entry name" value="Phage tail proteins"/>
    <property type="match status" value="1"/>
</dbReference>
<dbReference type="Gene3D" id="3.55.50.10">
    <property type="entry name" value="Baseplate protein-like domains"/>
    <property type="match status" value="1"/>
</dbReference>
<dbReference type="PANTHER" id="PTHR35862">
    <property type="entry name" value="FELS-2 PROPHAGE PROTEIN"/>
    <property type="match status" value="1"/>
</dbReference>
<dbReference type="RefSeq" id="WP_006995335.1">
    <property type="nucleotide sequence ID" value="NZ_CP082857.1"/>
</dbReference>